<sequence>MMRIGELSNRSNVPVATIKFYVREGLLPSGQRAKANQVSYDESHLRRLRLIRALVDVGKLSIATARRVLAILDDPSTSAFTGMGKAQYALSGHPDLDPDTPPPPAAAPEDLAEVDDLLARHGWSIRPGNPARAQLATAMATARALGLADGLELLDTYADAAQTVAEADVGLVVSPQAEQGTSPEATTLEESIERMLVWTVVGGQALAALRLLAQEATATKRL</sequence>
<proteinExistence type="predicted"/>
<dbReference type="PANTHER" id="PTHR30204:SF98">
    <property type="entry name" value="HTH-TYPE TRANSCRIPTIONAL REGULATOR ADHR"/>
    <property type="match status" value="1"/>
</dbReference>
<dbReference type="Pfam" id="PF13411">
    <property type="entry name" value="MerR_1"/>
    <property type="match status" value="1"/>
</dbReference>
<dbReference type="InterPro" id="IPR047057">
    <property type="entry name" value="MerR_fam"/>
</dbReference>
<dbReference type="PANTHER" id="PTHR30204">
    <property type="entry name" value="REDOX-CYCLING DRUG-SENSING TRANSCRIPTIONAL ACTIVATOR SOXR"/>
    <property type="match status" value="1"/>
</dbReference>
<dbReference type="SMART" id="SM00422">
    <property type="entry name" value="HTH_MERR"/>
    <property type="match status" value="1"/>
</dbReference>
<organism evidence="3 4">
    <name type="scientific">Stackebrandtia nassauensis (strain DSM 44728 / CIP 108903 / NRRL B-16338 / NBRC 102104 / LLR-40K-21)</name>
    <dbReference type="NCBI Taxonomy" id="446470"/>
    <lineage>
        <taxon>Bacteria</taxon>
        <taxon>Bacillati</taxon>
        <taxon>Actinomycetota</taxon>
        <taxon>Actinomycetes</taxon>
        <taxon>Glycomycetales</taxon>
        <taxon>Glycomycetaceae</taxon>
        <taxon>Stackebrandtia</taxon>
    </lineage>
</organism>
<accession>D3PTY1</accession>
<dbReference type="GO" id="GO:0003700">
    <property type="term" value="F:DNA-binding transcription factor activity"/>
    <property type="evidence" value="ECO:0007669"/>
    <property type="project" value="InterPro"/>
</dbReference>
<dbReference type="HOGENOM" id="CLU_102175_0_0_11"/>
<protein>
    <submittedName>
        <fullName evidence="3">Transcriptional regulator, MerR family</fullName>
    </submittedName>
</protein>
<dbReference type="SUPFAM" id="SSF46955">
    <property type="entry name" value="Putative DNA-binding domain"/>
    <property type="match status" value="1"/>
</dbReference>
<keyword evidence="1" id="KW-0238">DNA-binding</keyword>
<dbReference type="InterPro" id="IPR009061">
    <property type="entry name" value="DNA-bd_dom_put_sf"/>
</dbReference>
<dbReference type="EMBL" id="CP001778">
    <property type="protein sequence ID" value="ADD39739.1"/>
    <property type="molecule type" value="Genomic_DNA"/>
</dbReference>
<dbReference type="eggNOG" id="COG0789">
    <property type="taxonomic scope" value="Bacteria"/>
</dbReference>
<dbReference type="KEGG" id="sna:Snas_0017"/>
<dbReference type="PROSITE" id="PS50937">
    <property type="entry name" value="HTH_MERR_2"/>
    <property type="match status" value="1"/>
</dbReference>
<dbReference type="AlphaFoldDB" id="D3PTY1"/>
<reference evidence="3 4" key="1">
    <citation type="journal article" date="2009" name="Stand. Genomic Sci.">
        <title>Complete genome sequence of Stackebrandtia nassauensis type strain (LLR-40K-21).</title>
        <authorList>
            <person name="Munk C."/>
            <person name="Lapidus A."/>
            <person name="Copeland A."/>
            <person name="Jando M."/>
            <person name="Mayilraj S."/>
            <person name="Glavina Del Rio T."/>
            <person name="Nolan M."/>
            <person name="Chen F."/>
            <person name="Lucas S."/>
            <person name="Tice H."/>
            <person name="Cheng J.F."/>
            <person name="Han C."/>
            <person name="Detter J.C."/>
            <person name="Bruce D."/>
            <person name="Goodwin L."/>
            <person name="Chain P."/>
            <person name="Pitluck S."/>
            <person name="Goker M."/>
            <person name="Ovchinikova G."/>
            <person name="Pati A."/>
            <person name="Ivanova N."/>
            <person name="Mavromatis K."/>
            <person name="Chen A."/>
            <person name="Palaniappan K."/>
            <person name="Land M."/>
            <person name="Hauser L."/>
            <person name="Chang Y.J."/>
            <person name="Jeffries C.D."/>
            <person name="Bristow J."/>
            <person name="Eisen J.A."/>
            <person name="Markowitz V."/>
            <person name="Hugenholtz P."/>
            <person name="Kyrpides N.C."/>
            <person name="Klenk H.P."/>
        </authorList>
    </citation>
    <scope>NUCLEOTIDE SEQUENCE [LARGE SCALE GENOMIC DNA]</scope>
    <source>
        <strain evidence="4">DSM 44728 / CIP 108903 / NRRL B-16338 / NBRC 102104 / LLR-40K-21</strain>
    </source>
</reference>
<evidence type="ECO:0000313" key="4">
    <source>
        <dbReference type="Proteomes" id="UP000000844"/>
    </source>
</evidence>
<dbReference type="RefSeq" id="WP_013015310.1">
    <property type="nucleotide sequence ID" value="NC_013947.1"/>
</dbReference>
<gene>
    <name evidence="3" type="ordered locus">Snas_0017</name>
</gene>
<evidence type="ECO:0000256" key="1">
    <source>
        <dbReference type="ARBA" id="ARBA00023125"/>
    </source>
</evidence>
<dbReference type="InterPro" id="IPR000551">
    <property type="entry name" value="MerR-type_HTH_dom"/>
</dbReference>
<dbReference type="Proteomes" id="UP000000844">
    <property type="component" value="Chromosome"/>
</dbReference>
<name>D3PTY1_STANL</name>
<evidence type="ECO:0000313" key="3">
    <source>
        <dbReference type="EMBL" id="ADD39739.1"/>
    </source>
</evidence>
<dbReference type="STRING" id="446470.Snas_0017"/>
<keyword evidence="4" id="KW-1185">Reference proteome</keyword>
<evidence type="ECO:0000259" key="2">
    <source>
        <dbReference type="PROSITE" id="PS50937"/>
    </source>
</evidence>
<dbReference type="Gene3D" id="1.10.1660.10">
    <property type="match status" value="1"/>
</dbReference>
<feature type="domain" description="HTH merR-type" evidence="2">
    <location>
        <begin position="1"/>
        <end position="71"/>
    </location>
</feature>
<dbReference type="PRINTS" id="PR00040">
    <property type="entry name" value="HTHMERR"/>
</dbReference>
<dbReference type="GO" id="GO:0003677">
    <property type="term" value="F:DNA binding"/>
    <property type="evidence" value="ECO:0007669"/>
    <property type="project" value="UniProtKB-KW"/>
</dbReference>